<feature type="signal peptide" evidence="1">
    <location>
        <begin position="1"/>
        <end position="27"/>
    </location>
</feature>
<sequence>MKLNLFRKSILLICSLTLVFTCEVCWAATKSVTISFLGEQVSVNLEPRQSQDGEGVELYLTNTPENQKIYVDFYEPEGGATPEIKSIFVSGKNPKKLFVIVAWNGDDSAIGTGGSIYEVSAYDELIERSETQIRLHQDTTLTKRFGVGFDGVREGKRLRYKYKTASSVRHQLIEWGYR</sequence>
<proteinExistence type="predicted"/>
<dbReference type="EMBL" id="SWJE01000029">
    <property type="protein sequence ID" value="TKC78071.1"/>
    <property type="molecule type" value="Genomic_DNA"/>
</dbReference>
<evidence type="ECO:0000256" key="1">
    <source>
        <dbReference type="SAM" id="SignalP"/>
    </source>
</evidence>
<keyword evidence="1" id="KW-0732">Signal</keyword>
<evidence type="ECO:0008006" key="4">
    <source>
        <dbReference type="Google" id="ProtNLM"/>
    </source>
</evidence>
<feature type="chain" id="PRO_5020668816" description="DUF2844 domain-containing protein" evidence="1">
    <location>
        <begin position="28"/>
        <end position="178"/>
    </location>
</feature>
<reference evidence="2 3" key="1">
    <citation type="submission" date="2019-04" db="EMBL/GenBank/DDBJ databases">
        <title>Trinickia sp. 7GSK02, isolated from subtropical forest soil.</title>
        <authorList>
            <person name="Gao Z.-H."/>
            <person name="Qiu L.-H."/>
        </authorList>
    </citation>
    <scope>NUCLEOTIDE SEQUENCE [LARGE SCALE GENOMIC DNA]</scope>
    <source>
        <strain evidence="2 3">7GSK02</strain>
    </source>
</reference>
<dbReference type="Proteomes" id="UP000305539">
    <property type="component" value="Unassembled WGS sequence"/>
</dbReference>
<evidence type="ECO:0000313" key="3">
    <source>
        <dbReference type="Proteomes" id="UP000305539"/>
    </source>
</evidence>
<protein>
    <recommendedName>
        <fullName evidence="4">DUF2844 domain-containing protein</fullName>
    </recommendedName>
</protein>
<accession>A0A4U1HBA9</accession>
<gene>
    <name evidence="2" type="ORF">FAZ69_32115</name>
</gene>
<dbReference type="RefSeq" id="WP_136899370.1">
    <property type="nucleotide sequence ID" value="NZ_SWJE01000029.1"/>
</dbReference>
<comment type="caution">
    <text evidence="2">The sequence shown here is derived from an EMBL/GenBank/DDBJ whole genome shotgun (WGS) entry which is preliminary data.</text>
</comment>
<evidence type="ECO:0000313" key="2">
    <source>
        <dbReference type="EMBL" id="TKC78071.1"/>
    </source>
</evidence>
<dbReference type="AlphaFoldDB" id="A0A4U1HBA9"/>
<dbReference type="OrthoDB" id="6866708at2"/>
<organism evidence="2 3">
    <name type="scientific">Trinickia terrae</name>
    <dbReference type="NCBI Taxonomy" id="2571161"/>
    <lineage>
        <taxon>Bacteria</taxon>
        <taxon>Pseudomonadati</taxon>
        <taxon>Pseudomonadota</taxon>
        <taxon>Betaproteobacteria</taxon>
        <taxon>Burkholderiales</taxon>
        <taxon>Burkholderiaceae</taxon>
        <taxon>Trinickia</taxon>
    </lineage>
</organism>
<keyword evidence="3" id="KW-1185">Reference proteome</keyword>
<name>A0A4U1HBA9_9BURK</name>